<keyword evidence="2" id="KW-1185">Reference proteome</keyword>
<dbReference type="Gene3D" id="3.40.50.10320">
    <property type="entry name" value="LmbE-like"/>
    <property type="match status" value="1"/>
</dbReference>
<dbReference type="Proteomes" id="UP000217265">
    <property type="component" value="Chromosome"/>
</dbReference>
<dbReference type="EMBL" id="CP023344">
    <property type="protein sequence ID" value="ATC66051.1"/>
    <property type="molecule type" value="Genomic_DNA"/>
</dbReference>
<sequence length="291" mass="31800">MRLSQPTADLFIPDNASAPPGSALAPDAALARVTHLCIAAHQDDIEIMAHSGISDCLDNPGKWFGGVVATDGGGSPRTGAYSHFTDEQMKLVRRDEQRRAAQLGRYAIQLQLAHPSFLVKSPATSVGVRDDLTAILSGCSPEVVYLHNPADKHDTHIAVLHRSLEALRALPPEKRPRRILGCEVWRDLDWLVDTDKIPLDSGRHPQLAAELLQAFDSQITGGKRYDHAALGRRLAHATFHTSHATDKFAGITWAMDLTPLVADPTLSLADFTLAHVDRLRSEIATRLAKFQ</sequence>
<dbReference type="OrthoDB" id="282207at2"/>
<evidence type="ECO:0000313" key="2">
    <source>
        <dbReference type="Proteomes" id="UP000217265"/>
    </source>
</evidence>
<name>A0A290QMY4_9BACT</name>
<dbReference type="InterPro" id="IPR003737">
    <property type="entry name" value="GlcNAc_PI_deacetylase-related"/>
</dbReference>
<dbReference type="KEGG" id="vbh:CMV30_07945"/>
<gene>
    <name evidence="1" type="ORF">CMV30_07945</name>
</gene>
<proteinExistence type="predicted"/>
<dbReference type="InterPro" id="IPR024078">
    <property type="entry name" value="LmbE-like_dom_sf"/>
</dbReference>
<dbReference type="SUPFAM" id="SSF102588">
    <property type="entry name" value="LmbE-like"/>
    <property type="match status" value="1"/>
</dbReference>
<dbReference type="RefSeq" id="WP_096057679.1">
    <property type="nucleotide sequence ID" value="NZ_CP023344.1"/>
</dbReference>
<reference evidence="1 2" key="1">
    <citation type="submission" date="2017-09" db="EMBL/GenBank/DDBJ databases">
        <title>Complete genome sequence of Verrucomicrobial strain HZ-65, isolated from freshwater.</title>
        <authorList>
            <person name="Choi A."/>
        </authorList>
    </citation>
    <scope>NUCLEOTIDE SEQUENCE [LARGE SCALE GENOMIC DNA]</scope>
    <source>
        <strain evidence="1 2">HZ-65</strain>
    </source>
</reference>
<organism evidence="1 2">
    <name type="scientific">Nibricoccus aquaticus</name>
    <dbReference type="NCBI Taxonomy" id="2576891"/>
    <lineage>
        <taxon>Bacteria</taxon>
        <taxon>Pseudomonadati</taxon>
        <taxon>Verrucomicrobiota</taxon>
        <taxon>Opitutia</taxon>
        <taxon>Opitutales</taxon>
        <taxon>Opitutaceae</taxon>
        <taxon>Nibricoccus</taxon>
    </lineage>
</organism>
<protein>
    <submittedName>
        <fullName evidence="1">PIG-L family deacetylase</fullName>
    </submittedName>
</protein>
<dbReference type="Pfam" id="PF02585">
    <property type="entry name" value="PIG-L"/>
    <property type="match status" value="1"/>
</dbReference>
<accession>A0A290QMY4</accession>
<dbReference type="AlphaFoldDB" id="A0A290QMY4"/>
<evidence type="ECO:0000313" key="1">
    <source>
        <dbReference type="EMBL" id="ATC66051.1"/>
    </source>
</evidence>